<dbReference type="PROSITE" id="PS51898">
    <property type="entry name" value="TYR_RECOMBINASE"/>
    <property type="match status" value="1"/>
</dbReference>
<dbReference type="RefSeq" id="WP_069730088.1">
    <property type="nucleotide sequence ID" value="NZ_JABWPE010000061.1"/>
</dbReference>
<gene>
    <name evidence="5" type="ORF">HU668_23700</name>
</gene>
<feature type="domain" description="Tyr recombinase" evidence="4">
    <location>
        <begin position="31"/>
        <end position="220"/>
    </location>
</feature>
<dbReference type="GeneID" id="57348236"/>
<evidence type="ECO:0000256" key="2">
    <source>
        <dbReference type="ARBA" id="ARBA00023172"/>
    </source>
</evidence>
<feature type="active site" description="O-(3'-phospho-DNA)-tyrosine intermediate" evidence="3">
    <location>
        <position position="207"/>
    </location>
</feature>
<evidence type="ECO:0000259" key="4">
    <source>
        <dbReference type="PROSITE" id="PS51898"/>
    </source>
</evidence>
<dbReference type="AlphaFoldDB" id="A0A7Y6NIZ6"/>
<comment type="caution">
    <text evidence="5">The sequence shown here is derived from an EMBL/GenBank/DDBJ whole genome shotgun (WGS) entry which is preliminary data.</text>
</comment>
<dbReference type="Gene3D" id="1.10.443.10">
    <property type="entry name" value="Intergrase catalytic core"/>
    <property type="match status" value="1"/>
</dbReference>
<organism evidence="5 6">
    <name type="scientific">Pantoea brenneri</name>
    <dbReference type="NCBI Taxonomy" id="472694"/>
    <lineage>
        <taxon>Bacteria</taxon>
        <taxon>Pseudomonadati</taxon>
        <taxon>Pseudomonadota</taxon>
        <taxon>Gammaproteobacteria</taxon>
        <taxon>Enterobacterales</taxon>
        <taxon>Erwiniaceae</taxon>
        <taxon>Pantoea</taxon>
    </lineage>
</organism>
<dbReference type="GO" id="GO:0015074">
    <property type="term" value="P:DNA integration"/>
    <property type="evidence" value="ECO:0007669"/>
    <property type="project" value="UniProtKB-KW"/>
</dbReference>
<sequence length="237" mass="26721">MLMPAAGTTGVAAQSWETALALRGMALLQPDLPKYLLAPEVAVLLSCFYDERQRMLFAFLWNTGARITEALMVTPEDLQLDGPRPFVRLRTLKQRSRGRGRPAKDEKVARVVPLLDGAFVRELHRYLATFRPGRRTPLFAVTRKTAWSWLQQAIDRAGAAGIAFAVTPVSPRTLRHSFAMHLFLNHVPPKVVQTYMGHERYESTEQYLKVFALDVAPQLGIRFSLDAQDFAGMLTRK</sequence>
<dbReference type="InterPro" id="IPR016423">
    <property type="entry name" value="Resolvase_Rsv"/>
</dbReference>
<dbReference type="InterPro" id="IPR013762">
    <property type="entry name" value="Integrase-like_cat_sf"/>
</dbReference>
<proteinExistence type="predicted"/>
<dbReference type="SUPFAM" id="SSF56349">
    <property type="entry name" value="DNA breaking-rejoining enzymes"/>
    <property type="match status" value="1"/>
</dbReference>
<accession>A0A7Y6NIZ6</accession>
<dbReference type="Pfam" id="PF00589">
    <property type="entry name" value="Phage_integrase"/>
    <property type="match status" value="1"/>
</dbReference>
<dbReference type="PANTHER" id="PTHR30349:SF90">
    <property type="entry name" value="TYROSINE RECOMBINASE XERD"/>
    <property type="match status" value="1"/>
</dbReference>
<dbReference type="InterPro" id="IPR050090">
    <property type="entry name" value="Tyrosine_recombinase_XerCD"/>
</dbReference>
<evidence type="ECO:0000256" key="1">
    <source>
        <dbReference type="ARBA" id="ARBA00022908"/>
    </source>
</evidence>
<evidence type="ECO:0000313" key="5">
    <source>
        <dbReference type="EMBL" id="NUY99427.1"/>
    </source>
</evidence>
<dbReference type="InterPro" id="IPR011010">
    <property type="entry name" value="DNA_brk_join_enz"/>
</dbReference>
<dbReference type="PANTHER" id="PTHR30349">
    <property type="entry name" value="PHAGE INTEGRASE-RELATED"/>
    <property type="match status" value="1"/>
</dbReference>
<dbReference type="Proteomes" id="UP000566985">
    <property type="component" value="Unassembled WGS sequence"/>
</dbReference>
<dbReference type="EMBL" id="JABWPM010000059">
    <property type="protein sequence ID" value="NUY99427.1"/>
    <property type="molecule type" value="Genomic_DNA"/>
</dbReference>
<keyword evidence="1" id="KW-0229">DNA integration</keyword>
<name>A0A7Y6NIZ6_9GAMM</name>
<evidence type="ECO:0000313" key="6">
    <source>
        <dbReference type="Proteomes" id="UP000566985"/>
    </source>
</evidence>
<reference evidence="5 6" key="1">
    <citation type="submission" date="2020-05" db="EMBL/GenBank/DDBJ databases">
        <title>Whole Genome Sequences of Enterobacteriales Associated with the International Space Station.</title>
        <authorList>
            <person name="Bharadwaj A."/>
            <person name="Daudu R."/>
            <person name="Singh N."/>
            <person name="Wood J."/>
            <person name="Debieu M."/>
            <person name="Mason C."/>
            <person name="Wang C."/>
            <person name="Venkateswaran K."/>
        </authorList>
    </citation>
    <scope>NUCLEOTIDE SEQUENCE [LARGE SCALE GENOMIC DNA]</scope>
    <source>
        <strain evidence="5 6">IF5SW-B1</strain>
    </source>
</reference>
<dbReference type="InterPro" id="IPR002104">
    <property type="entry name" value="Integrase_catalytic"/>
</dbReference>
<dbReference type="GO" id="GO:0003677">
    <property type="term" value="F:DNA binding"/>
    <property type="evidence" value="ECO:0007669"/>
    <property type="project" value="InterPro"/>
</dbReference>
<dbReference type="GO" id="GO:0006310">
    <property type="term" value="P:DNA recombination"/>
    <property type="evidence" value="ECO:0007669"/>
    <property type="project" value="UniProtKB-KW"/>
</dbReference>
<protein>
    <submittedName>
        <fullName evidence="5">Tyrosine-type recombinase/integrase</fullName>
    </submittedName>
</protein>
<dbReference type="PIRSF" id="PIRSF004576">
    <property type="entry name" value="Resolvase_Rsv"/>
    <property type="match status" value="1"/>
</dbReference>
<keyword evidence="2" id="KW-0233">DNA recombination</keyword>
<evidence type="ECO:0000256" key="3">
    <source>
        <dbReference type="PIRSR" id="PIRSR004576-50"/>
    </source>
</evidence>